<gene>
    <name evidence="2" type="ORF">IC234_16550</name>
</gene>
<keyword evidence="1" id="KW-0732">Signal</keyword>
<keyword evidence="3" id="KW-1185">Reference proteome</keyword>
<feature type="signal peptide" evidence="1">
    <location>
        <begin position="1"/>
        <end position="39"/>
    </location>
</feature>
<sequence length="1251" mass="127549">MLHSLLSISRTVVRRIAQRMPVLAWAVLAGATGSQTAWAQQTGIFQTTVRIDGFDRAGNLNAGNTTPYEGATLGAGGYSPGNASLVLDGAEVRTFKNNGGNVTAATLFYRVYLLGSTSRGSASPAYTAVNLPFGANLSSCDNNGCDQRWTLTGANINLTAGLTTRGTYVVEVYWRASTNLGDRFDSNGGSNFVATFGFAGSPLCGTYTLNNSLAASADNFTSFATAFNSLNTAGVSCAATFNVRDNLTYPESNVQLNAVAGAGATARVTFQRDNSTASGANVRPVVKPAANAGGGAQDAIIKLSGADFITFDGIDVSDANSTAGTNTQKMEYGYALFRPSATDGCQNNVIRNCAVTLNKTNSGTIGIYSANANISGVAQVTSDVAGANSGNEFDGNTITNACLGISLLGRATAGAFPDLNNKVGSTLGNAFSDISGTTAATVFGIKADYQSGLRIENNVISTPNGNSSAPVRGIATGFTSSAGMLGTLLISGNTVSITSASTGSVVGILQNAGGAVGNVSITNNRVQNSVLTGATGAVSWLVDASSNGTTPQTVAITGNFITNNSSVTTDEVNHILRSGVNSAATTISANQVTNNVSGDASAVNYIADRTNNAATTVVISGNQVSNNSAASFGNVIGISRASVGATAASASTSISSNQVTNNTKSGNGAFYGIYVANAAAGATPITLSSNTVSGNQATGAIGRLVGAAVNTGTLTFSSNTITNNAVPNATGTGSSSSLVAGYSQEASGAVPSETLTDNVITGLSIGGTGTTAEHNVWGIYIGGGSAGTAQSILRNVVGGLSIGGSGSGNVVGIYLSAVNTTSGSSSVARNKLYDLSATGAAGKVTGIYQLFGGTVTYANNLLGDFRTPAGAGRNAVTGLNLTGGAAANVYFTTVYLNASSTAANFGTSGIVLGATAPLVNLRNNVVANLSTPNGTFVTAALRRDDVNATNSNFASTTNNNLYWAGPPSPTSVLFTDGTVTAQDLPAYKLLLAPKEADSFTENPPFISTDGTTANFLHIKLNYGTQIESGGQPIAGITDDFDGDVRNATRPDLGADEGAFRLGPPLPVELSAFEARRQGDDAALAWATASEKNNRGFEVQVSTNGHTFRPLAFVAGAGSSTAPRRYDYLDREVGKAGRRYYRLRQLDLDGTASFSPVRTLDFGSASFVDALQAAPQPFDHELFLTVHSLQAEAGVLFTLTDATGRQALTRQLDVPAGTSQLPLRDLSAVPSGLYLLQATLAGQPLRLKVIKR</sequence>
<dbReference type="Proteomes" id="UP000606003">
    <property type="component" value="Unassembled WGS sequence"/>
</dbReference>
<organism evidence="2 3">
    <name type="scientific">Hymenobacter armeniacus</name>
    <dbReference type="NCBI Taxonomy" id="2771358"/>
    <lineage>
        <taxon>Bacteria</taxon>
        <taxon>Pseudomonadati</taxon>
        <taxon>Bacteroidota</taxon>
        <taxon>Cytophagia</taxon>
        <taxon>Cytophagales</taxon>
        <taxon>Hymenobacteraceae</taxon>
        <taxon>Hymenobacter</taxon>
    </lineage>
</organism>
<dbReference type="RefSeq" id="WP_190926740.1">
    <property type="nucleotide sequence ID" value="NZ_JACXAC010000005.1"/>
</dbReference>
<dbReference type="InterPro" id="IPR006626">
    <property type="entry name" value="PbH1"/>
</dbReference>
<feature type="chain" id="PRO_5045557761" evidence="1">
    <location>
        <begin position="40"/>
        <end position="1251"/>
    </location>
</feature>
<dbReference type="SMART" id="SM00710">
    <property type="entry name" value="PbH1"/>
    <property type="match status" value="8"/>
</dbReference>
<comment type="caution">
    <text evidence="2">The sequence shown here is derived from an EMBL/GenBank/DDBJ whole genome shotgun (WGS) entry which is preliminary data.</text>
</comment>
<protein>
    <submittedName>
        <fullName evidence="2">T9SS type A sorting domain-containing protein</fullName>
    </submittedName>
</protein>
<name>A0ABR8JUV2_9BACT</name>
<evidence type="ECO:0000256" key="1">
    <source>
        <dbReference type="SAM" id="SignalP"/>
    </source>
</evidence>
<reference evidence="2 3" key="1">
    <citation type="submission" date="2020-09" db="EMBL/GenBank/DDBJ databases">
        <authorList>
            <person name="Kim M.K."/>
        </authorList>
    </citation>
    <scope>NUCLEOTIDE SEQUENCE [LARGE SCALE GENOMIC DNA]</scope>
    <source>
        <strain evidence="2 3">BT189</strain>
    </source>
</reference>
<evidence type="ECO:0000313" key="2">
    <source>
        <dbReference type="EMBL" id="MBD2723739.1"/>
    </source>
</evidence>
<accession>A0ABR8JUV2</accession>
<evidence type="ECO:0000313" key="3">
    <source>
        <dbReference type="Proteomes" id="UP000606003"/>
    </source>
</evidence>
<dbReference type="EMBL" id="JACXAC010000005">
    <property type="protein sequence ID" value="MBD2723739.1"/>
    <property type="molecule type" value="Genomic_DNA"/>
</dbReference>
<proteinExistence type="predicted"/>